<name>A0A4U7AW87_9PEZI</name>
<dbReference type="PANTHER" id="PTHR35910:SF1">
    <property type="entry name" value="2EXR DOMAIN-CONTAINING PROTEIN"/>
    <property type="match status" value="1"/>
</dbReference>
<dbReference type="Proteomes" id="UP000308133">
    <property type="component" value="Unassembled WGS sequence"/>
</dbReference>
<dbReference type="PANTHER" id="PTHR35910">
    <property type="entry name" value="2EXR DOMAIN-CONTAINING PROTEIN"/>
    <property type="match status" value="1"/>
</dbReference>
<dbReference type="Pfam" id="PF20150">
    <property type="entry name" value="2EXR"/>
    <property type="match status" value="1"/>
</dbReference>
<dbReference type="AlphaFoldDB" id="A0A4U7AW87"/>
<evidence type="ECO:0000313" key="3">
    <source>
        <dbReference type="Proteomes" id="UP000308133"/>
    </source>
</evidence>
<sequence>MMDFQFFSNLPAELRAAMWQHTVEPRIVEVRTDKLIGYSAEPKPLSYWLTTPVSATLQSCREARNLGLYQQVRMAWSSTNTEDHYVWINLEIDVVSIGPCRFESLMQITPHIKKLRFERENTNESWFHWETQDLKLFENVREIYVDCADGLGNWQGASKESYWPWGIENLYFIDPDDGEMLRSDVLDLMLLNS</sequence>
<dbReference type="EMBL" id="PTQR01000066">
    <property type="protein sequence ID" value="TKX22449.1"/>
    <property type="molecule type" value="Genomic_DNA"/>
</dbReference>
<gene>
    <name evidence="2" type="ORF">C1H76_5231</name>
</gene>
<accession>A0A4U7AW87</accession>
<feature type="domain" description="2EXR" evidence="1">
    <location>
        <begin position="4"/>
        <end position="95"/>
    </location>
</feature>
<comment type="caution">
    <text evidence="2">The sequence shown here is derived from an EMBL/GenBank/DDBJ whole genome shotgun (WGS) entry which is preliminary data.</text>
</comment>
<dbReference type="InterPro" id="IPR045518">
    <property type="entry name" value="2EXR"/>
</dbReference>
<evidence type="ECO:0000313" key="2">
    <source>
        <dbReference type="EMBL" id="TKX22449.1"/>
    </source>
</evidence>
<organism evidence="2 3">
    <name type="scientific">Elsinoe australis</name>
    <dbReference type="NCBI Taxonomy" id="40998"/>
    <lineage>
        <taxon>Eukaryota</taxon>
        <taxon>Fungi</taxon>
        <taxon>Dikarya</taxon>
        <taxon>Ascomycota</taxon>
        <taxon>Pezizomycotina</taxon>
        <taxon>Dothideomycetes</taxon>
        <taxon>Dothideomycetidae</taxon>
        <taxon>Myriangiales</taxon>
        <taxon>Elsinoaceae</taxon>
        <taxon>Elsinoe</taxon>
    </lineage>
</organism>
<reference evidence="2 3" key="1">
    <citation type="submission" date="2018-02" db="EMBL/GenBank/DDBJ databases">
        <title>Draft genome sequences of Elsinoe sp., causing black scab on jojoba.</title>
        <authorList>
            <person name="Stodart B."/>
            <person name="Jeffress S."/>
            <person name="Ash G."/>
            <person name="Arun Chinnappa K."/>
        </authorList>
    </citation>
    <scope>NUCLEOTIDE SEQUENCE [LARGE SCALE GENOMIC DNA]</scope>
    <source>
        <strain evidence="2 3">Hillstone_2</strain>
    </source>
</reference>
<proteinExistence type="predicted"/>
<evidence type="ECO:0000259" key="1">
    <source>
        <dbReference type="Pfam" id="PF20150"/>
    </source>
</evidence>
<protein>
    <recommendedName>
        <fullName evidence="1">2EXR domain-containing protein</fullName>
    </recommendedName>
</protein>